<organism evidence="2 3">
    <name type="scientific">Gloeothece citriformis (strain PCC 7424)</name>
    <name type="common">Cyanothece sp. (strain PCC 7424)</name>
    <dbReference type="NCBI Taxonomy" id="65393"/>
    <lineage>
        <taxon>Bacteria</taxon>
        <taxon>Bacillati</taxon>
        <taxon>Cyanobacteriota</taxon>
        <taxon>Cyanophyceae</taxon>
        <taxon>Oscillatoriophycideae</taxon>
        <taxon>Chroococcales</taxon>
        <taxon>Aphanothecaceae</taxon>
        <taxon>Gloeothece</taxon>
        <taxon>Gloeothece citriformis</taxon>
    </lineage>
</organism>
<dbReference type="RefSeq" id="WP_015956383.1">
    <property type="nucleotide sequence ID" value="NC_011729.1"/>
</dbReference>
<dbReference type="eggNOG" id="ENOG5033JNM">
    <property type="taxonomic scope" value="Bacteria"/>
</dbReference>
<keyword evidence="1" id="KW-0175">Coiled coil</keyword>
<dbReference type="OrthoDB" id="8612029at2"/>
<feature type="coiled-coil region" evidence="1">
    <location>
        <begin position="101"/>
        <end position="135"/>
    </location>
</feature>
<reference evidence="3" key="1">
    <citation type="journal article" date="2011" name="MBio">
        <title>Novel metabolic attributes of the genus Cyanothece, comprising a group of unicellular nitrogen-fixing Cyanobacteria.</title>
        <authorList>
            <person name="Bandyopadhyay A."/>
            <person name="Elvitigala T."/>
            <person name="Welsh E."/>
            <person name="Stockel J."/>
            <person name="Liberton M."/>
            <person name="Min H."/>
            <person name="Sherman L.A."/>
            <person name="Pakrasi H.B."/>
        </authorList>
    </citation>
    <scope>NUCLEOTIDE SEQUENCE [LARGE SCALE GENOMIC DNA]</scope>
    <source>
        <strain evidence="3">PCC 7424</strain>
    </source>
</reference>
<evidence type="ECO:0000313" key="2">
    <source>
        <dbReference type="EMBL" id="ACK72799.1"/>
    </source>
</evidence>
<proteinExistence type="predicted"/>
<dbReference type="AlphaFoldDB" id="B7K930"/>
<dbReference type="HOGENOM" id="CLU_150504_0_0_3"/>
<dbReference type="KEGG" id="cyc:PCC7424_4435"/>
<accession>B7K930</accession>
<evidence type="ECO:0000256" key="1">
    <source>
        <dbReference type="SAM" id="Coils"/>
    </source>
</evidence>
<dbReference type="Proteomes" id="UP000002384">
    <property type="component" value="Chromosome"/>
</dbReference>
<dbReference type="EMBL" id="CP001291">
    <property type="protein sequence ID" value="ACK72799.1"/>
    <property type="molecule type" value="Genomic_DNA"/>
</dbReference>
<protein>
    <submittedName>
        <fullName evidence="2">Uncharacterized protein</fullName>
    </submittedName>
</protein>
<dbReference type="STRING" id="65393.PCC7424_4435"/>
<sequence length="138" mass="15629">MKLSKIDLSKIIAVNHNQDKLGLLIDRGSEVEYLEVPAPKVAYQGLNQVANLANNPPSLADNSLLALDHSTLSNPLNTTHQPSSVSYSASIEIDENKKVLKVELTCQLEYSLEELDDYEEEYDDFEDYFYDEEEEEIC</sequence>
<keyword evidence="3" id="KW-1185">Reference proteome</keyword>
<name>B7K930_GLOC7</name>
<evidence type="ECO:0000313" key="3">
    <source>
        <dbReference type="Proteomes" id="UP000002384"/>
    </source>
</evidence>
<gene>
    <name evidence="2" type="ordered locus">PCC7424_4435</name>
</gene>